<dbReference type="EMBL" id="LSCQ01000038">
    <property type="protein sequence ID" value="KXB36757.1"/>
    <property type="molecule type" value="Genomic_DNA"/>
</dbReference>
<evidence type="ECO:0000313" key="8">
    <source>
        <dbReference type="EMBL" id="PKY90890.1"/>
    </source>
</evidence>
<keyword evidence="4 6" id="KW-0143">Chaperone</keyword>
<dbReference type="NCBIfam" id="NF001033">
    <property type="entry name" value="PRK00114.1"/>
    <property type="match status" value="1"/>
</dbReference>
<evidence type="ECO:0000256" key="1">
    <source>
        <dbReference type="ARBA" id="ARBA00022490"/>
    </source>
</evidence>
<comment type="function">
    <text evidence="6">Redox regulated molecular chaperone. Protects both thermally unfolding and oxidatively damaged proteins from irreversible aggregation. Plays an important role in the bacterial defense system toward oxidative stress.</text>
</comment>
<evidence type="ECO:0000256" key="5">
    <source>
        <dbReference type="ARBA" id="ARBA00023284"/>
    </source>
</evidence>
<evidence type="ECO:0000256" key="2">
    <source>
        <dbReference type="ARBA" id="ARBA00022833"/>
    </source>
</evidence>
<dbReference type="InterPro" id="IPR000397">
    <property type="entry name" value="Heat_shock_Hsp33"/>
</dbReference>
<dbReference type="STRING" id="87541.AWM71_04450"/>
<reference evidence="8 10" key="2">
    <citation type="submission" date="2017-12" db="EMBL/GenBank/DDBJ databases">
        <title>Phylogenetic diversity of female urinary microbiome.</title>
        <authorList>
            <person name="Thomas-White K."/>
            <person name="Wolfe A.J."/>
        </authorList>
    </citation>
    <scope>NUCLEOTIDE SEQUENCE [LARGE SCALE GENOMIC DNA]</scope>
    <source>
        <strain evidence="8 10">UMB0844</strain>
    </source>
</reference>
<dbReference type="InterPro" id="IPR016153">
    <property type="entry name" value="Heat_shock_Hsp33_N"/>
</dbReference>
<name>A0A133Y0P4_9LACT</name>
<dbReference type="EMBL" id="PKGZ01000007">
    <property type="protein sequence ID" value="PKY90890.1"/>
    <property type="molecule type" value="Genomic_DNA"/>
</dbReference>
<dbReference type="Gene3D" id="3.55.30.10">
    <property type="entry name" value="Hsp33 domain"/>
    <property type="match status" value="1"/>
</dbReference>
<dbReference type="PANTHER" id="PTHR30111:SF1">
    <property type="entry name" value="33 KDA CHAPERONIN"/>
    <property type="match status" value="1"/>
</dbReference>
<comment type="caution">
    <text evidence="7">The sequence shown here is derived from an EMBL/GenBank/DDBJ whole genome shotgun (WGS) entry which is preliminary data.</text>
</comment>
<dbReference type="SUPFAM" id="SSF118352">
    <property type="entry name" value="HSP33 redox switch-like"/>
    <property type="match status" value="1"/>
</dbReference>
<organism evidence="7 9">
    <name type="scientific">Aerococcus christensenii</name>
    <dbReference type="NCBI Taxonomy" id="87541"/>
    <lineage>
        <taxon>Bacteria</taxon>
        <taxon>Bacillati</taxon>
        <taxon>Bacillota</taxon>
        <taxon>Bacilli</taxon>
        <taxon>Lactobacillales</taxon>
        <taxon>Aerococcaceae</taxon>
        <taxon>Aerococcus</taxon>
    </lineage>
</organism>
<evidence type="ECO:0000313" key="9">
    <source>
        <dbReference type="Proteomes" id="UP000070422"/>
    </source>
</evidence>
<dbReference type="CDD" id="cd00498">
    <property type="entry name" value="Hsp33"/>
    <property type="match status" value="1"/>
</dbReference>
<comment type="PTM">
    <text evidence="6">Under oxidizing conditions two disulfide bonds are formed involving the reactive cysteines. Under reducing conditions zinc is bound to the reactive cysteines and the protein is inactive.</text>
</comment>
<comment type="subcellular location">
    <subcellularLocation>
        <location evidence="6">Cytoplasm</location>
    </subcellularLocation>
</comment>
<dbReference type="GO" id="GO:0042026">
    <property type="term" value="P:protein refolding"/>
    <property type="evidence" value="ECO:0007669"/>
    <property type="project" value="TreeGrafter"/>
</dbReference>
<evidence type="ECO:0000313" key="10">
    <source>
        <dbReference type="Proteomes" id="UP000234775"/>
    </source>
</evidence>
<keyword evidence="10" id="KW-1185">Reference proteome</keyword>
<dbReference type="Proteomes" id="UP000234775">
    <property type="component" value="Unassembled WGS sequence"/>
</dbReference>
<dbReference type="InterPro" id="IPR016154">
    <property type="entry name" value="Heat_shock_Hsp33_C"/>
</dbReference>
<dbReference type="AlphaFoldDB" id="A0A133Y0P4"/>
<dbReference type="Gene3D" id="3.90.1280.10">
    <property type="entry name" value="HSP33 redox switch-like"/>
    <property type="match status" value="1"/>
</dbReference>
<evidence type="ECO:0000313" key="7">
    <source>
        <dbReference type="EMBL" id="KXB36757.1"/>
    </source>
</evidence>
<comment type="similarity">
    <text evidence="6">Belongs to the HSP33 family.</text>
</comment>
<evidence type="ECO:0000256" key="3">
    <source>
        <dbReference type="ARBA" id="ARBA00023157"/>
    </source>
</evidence>
<proteinExistence type="inferred from homology"/>
<sequence>MEDQLIKAVAYDGQVRLSSLVATHMVQEGCQRHDTWSTASAALGRSLMGGALLASDIKDDAIITLKIMGNGPVGKILVTANGKGEVKGYLDQPHVSLEENSKGKLDVKGAVGEEGSLTVIKDLGLKEPFSGQVPLVSGELAEDLTYYLAVSEQIPSAVGLGVLVNPDESIQAAGGWMIQMMPGATEETIQAVEEAVQSLPHVTQLIEEGMDASQIANRLLPQGDVKILDTRTVTFQCSCSKERFSKGLISLGEKEIQQLIDEDGQAEAVCHFCNEKYAYNRQELENLLALLRSSSDKKK</sequence>
<keyword evidence="5 6" id="KW-0676">Redox-active center</keyword>
<keyword evidence="1 6" id="KW-0963">Cytoplasm</keyword>
<keyword evidence="3 6" id="KW-1015">Disulfide bond</keyword>
<evidence type="ECO:0000256" key="4">
    <source>
        <dbReference type="ARBA" id="ARBA00023186"/>
    </source>
</evidence>
<protein>
    <recommendedName>
        <fullName evidence="6">33 kDa chaperonin</fullName>
    </recommendedName>
    <alternativeName>
        <fullName evidence="6">Heat shock protein 33 homolog</fullName>
        <shortName evidence="6">HSP33</shortName>
    </alternativeName>
</protein>
<dbReference type="Proteomes" id="UP000070422">
    <property type="component" value="Unassembled WGS sequence"/>
</dbReference>
<feature type="disulfide bond" description="Redox-active" evidence="6">
    <location>
        <begin position="270"/>
        <end position="273"/>
    </location>
</feature>
<evidence type="ECO:0000256" key="6">
    <source>
        <dbReference type="HAMAP-Rule" id="MF_00117"/>
    </source>
</evidence>
<dbReference type="GO" id="GO:0051082">
    <property type="term" value="F:unfolded protein binding"/>
    <property type="evidence" value="ECO:0007669"/>
    <property type="project" value="UniProtKB-UniRule"/>
</dbReference>
<dbReference type="Pfam" id="PF01430">
    <property type="entry name" value="HSP33"/>
    <property type="match status" value="1"/>
</dbReference>
<accession>A0A133Y0P4</accession>
<dbReference type="PATRIC" id="fig|87541.4.peg.727"/>
<feature type="disulfide bond" description="Redox-active" evidence="6">
    <location>
        <begin position="237"/>
        <end position="239"/>
    </location>
</feature>
<dbReference type="PANTHER" id="PTHR30111">
    <property type="entry name" value="33 KDA CHAPERONIN"/>
    <property type="match status" value="1"/>
</dbReference>
<dbReference type="PIRSF" id="PIRSF005261">
    <property type="entry name" value="Heat_shock_Hsp33"/>
    <property type="match status" value="1"/>
</dbReference>
<dbReference type="OrthoDB" id="9776534at2"/>
<dbReference type="GO" id="GO:0044183">
    <property type="term" value="F:protein folding chaperone"/>
    <property type="evidence" value="ECO:0007669"/>
    <property type="project" value="TreeGrafter"/>
</dbReference>
<dbReference type="SUPFAM" id="SSF64397">
    <property type="entry name" value="Hsp33 domain"/>
    <property type="match status" value="1"/>
</dbReference>
<dbReference type="HAMAP" id="MF_00117">
    <property type="entry name" value="HslO"/>
    <property type="match status" value="1"/>
</dbReference>
<dbReference type="RefSeq" id="WP_060936712.1">
    <property type="nucleotide sequence ID" value="NZ_JASOZP010000007.1"/>
</dbReference>
<gene>
    <name evidence="6" type="primary">hslO</name>
    <name evidence="8" type="ORF">CYJ27_07270</name>
    <name evidence="7" type="ORF">HMPREF3187_00728</name>
</gene>
<dbReference type="GO" id="GO:0005737">
    <property type="term" value="C:cytoplasm"/>
    <property type="evidence" value="ECO:0007669"/>
    <property type="project" value="UniProtKB-SubCell"/>
</dbReference>
<reference evidence="7 9" key="1">
    <citation type="submission" date="2016-01" db="EMBL/GenBank/DDBJ databases">
        <authorList>
            <person name="Oliw E.H."/>
        </authorList>
    </citation>
    <scope>NUCLEOTIDE SEQUENCE [LARGE SCALE GENOMIC DNA]</scope>
    <source>
        <strain evidence="7 9">KA00635</strain>
    </source>
</reference>
<keyword evidence="2 6" id="KW-0862">Zinc</keyword>